<proteinExistence type="predicted"/>
<evidence type="ECO:0000313" key="3">
    <source>
        <dbReference type="Proteomes" id="UP000001357"/>
    </source>
</evidence>
<sequence>MAARVMMRRAVQRRQLLRVRQQRRQLLAAVTSSNMPLSPLEGPTRFQFAHWEPSSSLEVEFRRQGVQNAAQKATIVLTACKDIKEEHLVERADNIFELLSNAPLYLSTQRVDDMMTNNPQALLPDFDVAQARRFLRLAGQAVSVADLSTLLDRFPSALHTHESFEQCLNLLQEYGLSELEAFRAVIMGPRKLAFAQRIRHGSTMLRYRLQTLRQFMGPQQLVDLLTLSPEVLRYPVGYTYIRLFCFHLANRPLSASETGHLLAYNSPSWEALGEDVIEELQQVMQPLSMHHETRDTPDLLEVELLISHALANRICDRVKQLPSDLVHGFAKKEANQAAADAAAQALVHANAAAASQSDYDLAEDDFFFVDEVFDDDEDEDEDGHEAVDENEKPGSAGGSPDNHSHLVSYQVGTETADTSDSARFKNDDFWDFEEESV</sequence>
<evidence type="ECO:0000313" key="2">
    <source>
        <dbReference type="EMBL" id="EDQ85295.1"/>
    </source>
</evidence>
<feature type="compositionally biased region" description="Polar residues" evidence="1">
    <location>
        <begin position="405"/>
        <end position="419"/>
    </location>
</feature>
<dbReference type="AlphaFoldDB" id="A9VAY0"/>
<accession>A9VAY0</accession>
<feature type="region of interest" description="Disordered" evidence="1">
    <location>
        <begin position="376"/>
        <end position="437"/>
    </location>
</feature>
<dbReference type="Gene3D" id="1.25.70.10">
    <property type="entry name" value="Transcription termination factor 3, mitochondrial"/>
    <property type="match status" value="1"/>
</dbReference>
<reference evidence="2 3" key="1">
    <citation type="journal article" date="2008" name="Nature">
        <title>The genome of the choanoflagellate Monosiga brevicollis and the origin of metazoans.</title>
        <authorList>
            <consortium name="JGI Sequencing"/>
            <person name="King N."/>
            <person name="Westbrook M.J."/>
            <person name="Young S.L."/>
            <person name="Kuo A."/>
            <person name="Abedin M."/>
            <person name="Chapman J."/>
            <person name="Fairclough S."/>
            <person name="Hellsten U."/>
            <person name="Isogai Y."/>
            <person name="Letunic I."/>
            <person name="Marr M."/>
            <person name="Pincus D."/>
            <person name="Putnam N."/>
            <person name="Rokas A."/>
            <person name="Wright K.J."/>
            <person name="Zuzow R."/>
            <person name="Dirks W."/>
            <person name="Good M."/>
            <person name="Goodstein D."/>
            <person name="Lemons D."/>
            <person name="Li W."/>
            <person name="Lyons J.B."/>
            <person name="Morris A."/>
            <person name="Nichols S."/>
            <person name="Richter D.J."/>
            <person name="Salamov A."/>
            <person name="Bork P."/>
            <person name="Lim W.A."/>
            <person name="Manning G."/>
            <person name="Miller W.T."/>
            <person name="McGinnis W."/>
            <person name="Shapiro H."/>
            <person name="Tjian R."/>
            <person name="Grigoriev I.V."/>
            <person name="Rokhsar D."/>
        </authorList>
    </citation>
    <scope>NUCLEOTIDE SEQUENCE [LARGE SCALE GENOMIC DNA]</scope>
    <source>
        <strain evidence="3">MX1 / ATCC 50154</strain>
    </source>
</reference>
<protein>
    <submittedName>
        <fullName evidence="2">Uncharacterized protein</fullName>
    </submittedName>
</protein>
<dbReference type="InterPro" id="IPR038538">
    <property type="entry name" value="MTERF_sf"/>
</dbReference>
<dbReference type="RefSeq" id="XP_001749916.1">
    <property type="nucleotide sequence ID" value="XM_001749864.1"/>
</dbReference>
<dbReference type="GeneID" id="5895149"/>
<evidence type="ECO:0000256" key="1">
    <source>
        <dbReference type="SAM" id="MobiDB-lite"/>
    </source>
</evidence>
<organism evidence="2 3">
    <name type="scientific">Monosiga brevicollis</name>
    <name type="common">Choanoflagellate</name>
    <dbReference type="NCBI Taxonomy" id="81824"/>
    <lineage>
        <taxon>Eukaryota</taxon>
        <taxon>Choanoflagellata</taxon>
        <taxon>Craspedida</taxon>
        <taxon>Salpingoecidae</taxon>
        <taxon>Monosiga</taxon>
    </lineage>
</organism>
<name>A9VAY0_MONBE</name>
<dbReference type="InParanoid" id="A9VAY0"/>
<dbReference type="Proteomes" id="UP000001357">
    <property type="component" value="Unassembled WGS sequence"/>
</dbReference>
<gene>
    <name evidence="2" type="ORF">MONBRDRAFT_34322</name>
</gene>
<keyword evidence="3" id="KW-1185">Reference proteome</keyword>
<dbReference type="KEGG" id="mbr:MONBRDRAFT_34322"/>
<dbReference type="EMBL" id="CH991575">
    <property type="protein sequence ID" value="EDQ85295.1"/>
    <property type="molecule type" value="Genomic_DNA"/>
</dbReference>